<evidence type="ECO:0000313" key="2">
    <source>
        <dbReference type="Proteomes" id="UP000319438"/>
    </source>
</evidence>
<dbReference type="EMBL" id="KT428292">
    <property type="protein sequence ID" value="ALH06718.1"/>
    <property type="molecule type" value="Genomic_DNA"/>
</dbReference>
<organism evidence="1 2">
    <name type="scientific">Port-miou virus</name>
    <dbReference type="NCBI Taxonomy" id="1733873"/>
    <lineage>
        <taxon>Viruses</taxon>
        <taxon>Varidnaviria</taxon>
        <taxon>Bamfordvirae</taxon>
        <taxon>Nucleocytoviricota</taxon>
        <taxon>Megaviricetes</taxon>
        <taxon>Pimascovirales</taxon>
        <taxon>Pimascovirales incertae sedis</taxon>
        <taxon>Marseilleviridae</taxon>
        <taxon>Losannavirus</taxon>
        <taxon>Losannavirus lausannense</taxon>
        <taxon>Lausannevirus</taxon>
    </lineage>
</organism>
<reference evidence="1" key="1">
    <citation type="journal article" date="2015" name="Genome Announc.">
        <title>Complete Genome Sequence of a New Member of the Marseilleviridae Recovered from the Brackish Submarine Spring in the Cassis Port-Miou Calanque, France.</title>
        <authorList>
            <person name="Doutre G."/>
            <person name="Arfib B."/>
            <person name="Rochette P."/>
            <person name="Claverie J.M."/>
            <person name="Bonin P."/>
            <person name="Abergel C."/>
        </authorList>
    </citation>
    <scope>NUCLEOTIDE SEQUENCE [LARGE SCALE GENOMIC DNA]</scope>
    <source>
        <strain evidence="1">1</strain>
    </source>
</reference>
<gene>
    <name evidence="1" type="ORF">PMV_020</name>
</gene>
<proteinExistence type="predicted"/>
<accession>A0A0N9PU46</accession>
<name>A0A0N9PU46_9VIRU</name>
<evidence type="ECO:0000313" key="1">
    <source>
        <dbReference type="EMBL" id="ALH06718.1"/>
    </source>
</evidence>
<sequence>MDNIIKKEFETTKGLFIPVYGSISSAPIPSIGGVAYDNFTQTLLLSDGLTWYSPTTSNSTPTSRGIVFGTTSAVDPSTTGLGNLCGTAVGENVFVGIQAGSLNTASQTGLTFVGYSSGMALQSANNKTLIGRSAGLLIGLQQNAVGIGPFVLANTTGSDEIAIGTYSQYANQGSRSCGIGGSTLGTSLSPVYDDCVAIGYNRLMSPETCTGIINVGSSATEWSSGTSTDVVYIGTSPTLSSNINNVVALGSGTFAGAPVTDNTLVVDDTITQWRSFGMTFASSANTLQFDPVTGLITQAASSRRFKENIREAGEEVPSLAEAKVCTYDIDGRTDHGVIAEDVPEFYQCSDSKGVNGVKTLRVIMALLCEVQKLKKEIAQKRSEA</sequence>
<evidence type="ECO:0008006" key="3">
    <source>
        <dbReference type="Google" id="ProtNLM"/>
    </source>
</evidence>
<dbReference type="Proteomes" id="UP000319438">
    <property type="component" value="Segment"/>
</dbReference>
<protein>
    <recommendedName>
        <fullName evidence="3">Peptidase S74 domain-containing protein</fullName>
    </recommendedName>
</protein>